<dbReference type="Proteomes" id="UP000269591">
    <property type="component" value="Unassembled WGS sequence"/>
</dbReference>
<comment type="caution">
    <text evidence="9">The sequence shown here is derived from an EMBL/GenBank/DDBJ whole genome shotgun (WGS) entry which is preliminary data.</text>
</comment>
<dbReference type="AlphaFoldDB" id="A0A3N0B1T6"/>
<evidence type="ECO:0000256" key="6">
    <source>
        <dbReference type="RuleBase" id="RU004355"/>
    </source>
</evidence>
<sequence>MLLSQAQSQGADARRPLTVSEAMAQAKRSLETVTVRMIGEVSEVNAKPGYKAVYFTVKDQGASLPCMMWLNRYRESGVKLAVGMLVELTGRFTLYAPKGRMNFDVFSVSMTGEGDLRRRVAELARKLQLEGLMDPRRKRPLPYMPQHIGVVTSPRGAAVHDVLRTLRRRWPSSRVSVAGVAVEGATAPAGLISGLHACAAAGCEVILLVRGGGSFEDLMPFNDESLARAVAACPVPVVTGIGHEPDNSICDMVSDFRASTPTAAAETVSPDAARLVSELDARGRTMAQALRRRLETERLRLDRLATRPVFADPRTMFSTDLLTIDMLHERLSRALPMSLERDAMKIEGFERRLRDRGVTLFERHDHDIALRAGRLHDLSPLAVMARGYSITRDSQGAIVKSVGSVRAGDTVAVTLSDGSLTCQVDSVEASAES</sequence>
<dbReference type="EMBL" id="QIBX01000003">
    <property type="protein sequence ID" value="RNL41072.1"/>
    <property type="molecule type" value="Genomic_DNA"/>
</dbReference>
<name>A0A3N0B1T6_9ACTN</name>
<evidence type="ECO:0000256" key="5">
    <source>
        <dbReference type="HAMAP-Rule" id="MF_00378"/>
    </source>
</evidence>
<keyword evidence="4 5" id="KW-0269">Exonuclease</keyword>
<dbReference type="GO" id="GO:0008855">
    <property type="term" value="F:exodeoxyribonuclease VII activity"/>
    <property type="evidence" value="ECO:0007669"/>
    <property type="project" value="UniProtKB-UniRule"/>
</dbReference>
<evidence type="ECO:0000256" key="1">
    <source>
        <dbReference type="ARBA" id="ARBA00022490"/>
    </source>
</evidence>
<evidence type="ECO:0000256" key="3">
    <source>
        <dbReference type="ARBA" id="ARBA00022801"/>
    </source>
</evidence>
<dbReference type="NCBIfam" id="TIGR00237">
    <property type="entry name" value="xseA"/>
    <property type="match status" value="1"/>
</dbReference>
<dbReference type="GO" id="GO:0003676">
    <property type="term" value="F:nucleic acid binding"/>
    <property type="evidence" value="ECO:0007669"/>
    <property type="project" value="InterPro"/>
</dbReference>
<evidence type="ECO:0000256" key="2">
    <source>
        <dbReference type="ARBA" id="ARBA00022722"/>
    </source>
</evidence>
<dbReference type="Pfam" id="PF02601">
    <property type="entry name" value="Exonuc_VII_L"/>
    <property type="match status" value="1"/>
</dbReference>
<comment type="similarity">
    <text evidence="5 6">Belongs to the XseA family.</text>
</comment>
<dbReference type="PANTHER" id="PTHR30008:SF0">
    <property type="entry name" value="EXODEOXYRIBONUCLEASE 7 LARGE SUBUNIT"/>
    <property type="match status" value="1"/>
</dbReference>
<accession>A0A3N0B1T6</accession>
<comment type="subunit">
    <text evidence="5">Heterooligomer composed of large and small subunits.</text>
</comment>
<dbReference type="PANTHER" id="PTHR30008">
    <property type="entry name" value="EXODEOXYRIBONUCLEASE 7 LARGE SUBUNIT"/>
    <property type="match status" value="1"/>
</dbReference>
<keyword evidence="3 5" id="KW-0378">Hydrolase</keyword>
<dbReference type="OrthoDB" id="9802795at2"/>
<evidence type="ECO:0000259" key="8">
    <source>
        <dbReference type="Pfam" id="PF13742"/>
    </source>
</evidence>
<evidence type="ECO:0000256" key="4">
    <source>
        <dbReference type="ARBA" id="ARBA00022839"/>
    </source>
</evidence>
<keyword evidence="10" id="KW-1185">Reference proteome</keyword>
<dbReference type="InterPro" id="IPR025824">
    <property type="entry name" value="OB-fold_nuc-bd_dom"/>
</dbReference>
<evidence type="ECO:0000259" key="7">
    <source>
        <dbReference type="Pfam" id="PF02601"/>
    </source>
</evidence>
<dbReference type="CDD" id="cd04489">
    <property type="entry name" value="ExoVII_LU_OBF"/>
    <property type="match status" value="1"/>
</dbReference>
<dbReference type="InterPro" id="IPR003753">
    <property type="entry name" value="Exonuc_VII_L"/>
</dbReference>
<dbReference type="InterPro" id="IPR020579">
    <property type="entry name" value="Exonuc_VII_lsu_C"/>
</dbReference>
<feature type="domain" description="OB-fold nucleic acid binding" evidence="8">
    <location>
        <begin position="17"/>
        <end position="107"/>
    </location>
</feature>
<dbReference type="HAMAP" id="MF_00378">
    <property type="entry name" value="Exonuc_7_L"/>
    <property type="match status" value="1"/>
</dbReference>
<organism evidence="9 10">
    <name type="scientific">Slackia equolifaciens</name>
    <dbReference type="NCBI Taxonomy" id="498718"/>
    <lineage>
        <taxon>Bacteria</taxon>
        <taxon>Bacillati</taxon>
        <taxon>Actinomycetota</taxon>
        <taxon>Coriobacteriia</taxon>
        <taxon>Eggerthellales</taxon>
        <taxon>Eggerthellaceae</taxon>
        <taxon>Slackia</taxon>
    </lineage>
</organism>
<dbReference type="GO" id="GO:0005737">
    <property type="term" value="C:cytoplasm"/>
    <property type="evidence" value="ECO:0007669"/>
    <property type="project" value="UniProtKB-SubCell"/>
</dbReference>
<gene>
    <name evidence="5 9" type="primary">xseA</name>
    <name evidence="9" type="ORF">DMP06_03500</name>
</gene>
<evidence type="ECO:0000313" key="9">
    <source>
        <dbReference type="EMBL" id="RNL41072.1"/>
    </source>
</evidence>
<dbReference type="EC" id="3.1.11.6" evidence="5"/>
<comment type="catalytic activity">
    <reaction evidence="5 6">
        <text>Exonucleolytic cleavage in either 5'- to 3'- or 3'- to 5'-direction to yield nucleoside 5'-phosphates.</text>
        <dbReference type="EC" id="3.1.11.6"/>
    </reaction>
</comment>
<comment type="function">
    <text evidence="5">Bidirectionally degrades single-stranded DNA into large acid-insoluble oligonucleotides, which are then degraded further into small acid-soluble oligonucleotides.</text>
</comment>
<reference evidence="10" key="1">
    <citation type="submission" date="2018-05" db="EMBL/GenBank/DDBJ databases">
        <title>Genome Sequencing of selected type strains of the family Eggerthellaceae.</title>
        <authorList>
            <person name="Danylec N."/>
            <person name="Stoll D.A."/>
            <person name="Doetsch A."/>
            <person name="Huch M."/>
        </authorList>
    </citation>
    <scope>NUCLEOTIDE SEQUENCE [LARGE SCALE GENOMIC DNA]</scope>
    <source>
        <strain evidence="10">DSM 24851</strain>
    </source>
</reference>
<dbReference type="RefSeq" id="WP_123208356.1">
    <property type="nucleotide sequence ID" value="NZ_JBHTHO010000001.1"/>
</dbReference>
<feature type="domain" description="Exonuclease VII large subunit C-terminal" evidence="7">
    <location>
        <begin position="132"/>
        <end position="423"/>
    </location>
</feature>
<evidence type="ECO:0000313" key="10">
    <source>
        <dbReference type="Proteomes" id="UP000269591"/>
    </source>
</evidence>
<protein>
    <recommendedName>
        <fullName evidence="5">Exodeoxyribonuclease 7 large subunit</fullName>
        <ecNumber evidence="5">3.1.11.6</ecNumber>
    </recommendedName>
    <alternativeName>
        <fullName evidence="5">Exodeoxyribonuclease VII large subunit</fullName>
        <shortName evidence="5">Exonuclease VII large subunit</shortName>
    </alternativeName>
</protein>
<dbReference type="GO" id="GO:0009318">
    <property type="term" value="C:exodeoxyribonuclease VII complex"/>
    <property type="evidence" value="ECO:0007669"/>
    <property type="project" value="UniProtKB-UniRule"/>
</dbReference>
<proteinExistence type="inferred from homology"/>
<keyword evidence="1 5" id="KW-0963">Cytoplasm</keyword>
<keyword evidence="2 5" id="KW-0540">Nuclease</keyword>
<dbReference type="GO" id="GO:0006308">
    <property type="term" value="P:DNA catabolic process"/>
    <property type="evidence" value="ECO:0007669"/>
    <property type="project" value="UniProtKB-UniRule"/>
</dbReference>
<dbReference type="Pfam" id="PF13742">
    <property type="entry name" value="tRNA_anti_2"/>
    <property type="match status" value="1"/>
</dbReference>
<comment type="subcellular location">
    <subcellularLocation>
        <location evidence="5 6">Cytoplasm</location>
    </subcellularLocation>
</comment>